<accession>A0A0F9N410</accession>
<sequence length="81" mass="9852">PIDTSVIRTEHVIHLADQTYINEYEVFQDAWFDTFGYRLNDKTMEKHFADYCYHNTIPVWVESYVRKTIEKDNLCKMEEKQ</sequence>
<proteinExistence type="predicted"/>
<protein>
    <submittedName>
        <fullName evidence="1">Uncharacterized protein</fullName>
    </submittedName>
</protein>
<dbReference type="EMBL" id="LAZR01007712">
    <property type="protein sequence ID" value="KKM83445.1"/>
    <property type="molecule type" value="Genomic_DNA"/>
</dbReference>
<dbReference type="AlphaFoldDB" id="A0A0F9N410"/>
<evidence type="ECO:0000313" key="1">
    <source>
        <dbReference type="EMBL" id="KKM83445.1"/>
    </source>
</evidence>
<reference evidence="1" key="1">
    <citation type="journal article" date="2015" name="Nature">
        <title>Complex archaea that bridge the gap between prokaryotes and eukaryotes.</title>
        <authorList>
            <person name="Spang A."/>
            <person name="Saw J.H."/>
            <person name="Jorgensen S.L."/>
            <person name="Zaremba-Niedzwiedzka K."/>
            <person name="Martijn J."/>
            <person name="Lind A.E."/>
            <person name="van Eijk R."/>
            <person name="Schleper C."/>
            <person name="Guy L."/>
            <person name="Ettema T.J."/>
        </authorList>
    </citation>
    <scope>NUCLEOTIDE SEQUENCE</scope>
</reference>
<organism evidence="1">
    <name type="scientific">marine sediment metagenome</name>
    <dbReference type="NCBI Taxonomy" id="412755"/>
    <lineage>
        <taxon>unclassified sequences</taxon>
        <taxon>metagenomes</taxon>
        <taxon>ecological metagenomes</taxon>
    </lineage>
</organism>
<name>A0A0F9N410_9ZZZZ</name>
<feature type="non-terminal residue" evidence="1">
    <location>
        <position position="1"/>
    </location>
</feature>
<gene>
    <name evidence="1" type="ORF">LCGC14_1309300</name>
</gene>
<comment type="caution">
    <text evidence="1">The sequence shown here is derived from an EMBL/GenBank/DDBJ whole genome shotgun (WGS) entry which is preliminary data.</text>
</comment>